<evidence type="ECO:0000313" key="9">
    <source>
        <dbReference type="EMBL" id="QEA04931.1"/>
    </source>
</evidence>
<evidence type="ECO:0000259" key="8">
    <source>
        <dbReference type="Pfam" id="PF01551"/>
    </source>
</evidence>
<comment type="cofactor">
    <cofactor evidence="1">
        <name>Zn(2+)</name>
        <dbReference type="ChEBI" id="CHEBI:29105"/>
    </cofactor>
</comment>
<dbReference type="GO" id="GO:0046872">
    <property type="term" value="F:metal ion binding"/>
    <property type="evidence" value="ECO:0007669"/>
    <property type="project" value="UniProtKB-KW"/>
</dbReference>
<evidence type="ECO:0000256" key="3">
    <source>
        <dbReference type="ARBA" id="ARBA00022723"/>
    </source>
</evidence>
<gene>
    <name evidence="9" type="primary">mepM_2</name>
    <name evidence="9" type="ORF">KBTEX_01249</name>
</gene>
<dbReference type="GO" id="GO:0004222">
    <property type="term" value="F:metalloendopeptidase activity"/>
    <property type="evidence" value="ECO:0007669"/>
    <property type="project" value="TreeGrafter"/>
</dbReference>
<dbReference type="FunFam" id="2.70.70.10:FF:000002">
    <property type="entry name" value="Murein DD-endopeptidase MepM"/>
    <property type="match status" value="1"/>
</dbReference>
<feature type="compositionally biased region" description="Polar residues" evidence="7">
    <location>
        <begin position="194"/>
        <end position="204"/>
    </location>
</feature>
<evidence type="ECO:0000256" key="6">
    <source>
        <dbReference type="ARBA" id="ARBA00023049"/>
    </source>
</evidence>
<organism evidence="9">
    <name type="scientific">uncultured organism</name>
    <dbReference type="NCBI Taxonomy" id="155900"/>
    <lineage>
        <taxon>unclassified sequences</taxon>
        <taxon>environmental samples</taxon>
    </lineage>
</organism>
<dbReference type="PANTHER" id="PTHR21666">
    <property type="entry name" value="PEPTIDASE-RELATED"/>
    <property type="match status" value="1"/>
</dbReference>
<dbReference type="Gene3D" id="3.10.450.350">
    <property type="match status" value="1"/>
</dbReference>
<evidence type="ECO:0000256" key="2">
    <source>
        <dbReference type="ARBA" id="ARBA00022670"/>
    </source>
</evidence>
<protein>
    <submittedName>
        <fullName evidence="9">Murein DD-endopeptidase MepM</fullName>
        <ecNumber evidence="9">3.4.24.-</ecNumber>
    </submittedName>
</protein>
<dbReference type="CDD" id="cd12797">
    <property type="entry name" value="M23_peptidase"/>
    <property type="match status" value="1"/>
</dbReference>
<evidence type="ECO:0000256" key="5">
    <source>
        <dbReference type="ARBA" id="ARBA00022833"/>
    </source>
</evidence>
<keyword evidence="3" id="KW-0479">Metal-binding</keyword>
<feature type="domain" description="M23ase beta-sheet core" evidence="8">
    <location>
        <begin position="61"/>
        <end position="157"/>
    </location>
</feature>
<evidence type="ECO:0000256" key="1">
    <source>
        <dbReference type="ARBA" id="ARBA00001947"/>
    </source>
</evidence>
<dbReference type="PANTHER" id="PTHR21666:SF288">
    <property type="entry name" value="CELL DIVISION PROTEIN YTFB"/>
    <property type="match status" value="1"/>
</dbReference>
<dbReference type="EC" id="3.4.24.-" evidence="9"/>
<proteinExistence type="predicted"/>
<dbReference type="InterPro" id="IPR050570">
    <property type="entry name" value="Cell_wall_metabolism_enzyme"/>
</dbReference>
<dbReference type="SUPFAM" id="SSF51261">
    <property type="entry name" value="Duplicated hybrid motif"/>
    <property type="match status" value="1"/>
</dbReference>
<keyword evidence="2" id="KW-0645">Protease</keyword>
<dbReference type="Pfam" id="PF01551">
    <property type="entry name" value="Peptidase_M23"/>
    <property type="match status" value="1"/>
</dbReference>
<dbReference type="InterPro" id="IPR011055">
    <property type="entry name" value="Dup_hybrid_motif"/>
</dbReference>
<dbReference type="AlphaFoldDB" id="A0A5B8R8S8"/>
<evidence type="ECO:0000256" key="4">
    <source>
        <dbReference type="ARBA" id="ARBA00022801"/>
    </source>
</evidence>
<feature type="region of interest" description="Disordered" evidence="7">
    <location>
        <begin position="188"/>
        <end position="211"/>
    </location>
</feature>
<reference evidence="9" key="1">
    <citation type="submission" date="2019-06" db="EMBL/GenBank/DDBJ databases">
        <authorList>
            <person name="Murdoch R.W."/>
            <person name="Fathepure B."/>
        </authorList>
    </citation>
    <scope>NUCLEOTIDE SEQUENCE</scope>
</reference>
<dbReference type="GO" id="GO:0006508">
    <property type="term" value="P:proteolysis"/>
    <property type="evidence" value="ECO:0007669"/>
    <property type="project" value="UniProtKB-KW"/>
</dbReference>
<dbReference type="InterPro" id="IPR016047">
    <property type="entry name" value="M23ase_b-sheet_dom"/>
</dbReference>
<name>A0A5B8R8S8_9ZZZZ</name>
<keyword evidence="5" id="KW-0862">Zinc</keyword>
<keyword evidence="4 9" id="KW-0378">Hydrolase</keyword>
<evidence type="ECO:0000256" key="7">
    <source>
        <dbReference type="SAM" id="MobiDB-lite"/>
    </source>
</evidence>
<dbReference type="EMBL" id="MN079091">
    <property type="protein sequence ID" value="QEA04931.1"/>
    <property type="molecule type" value="Genomic_DNA"/>
</dbReference>
<dbReference type="Gene3D" id="2.70.70.10">
    <property type="entry name" value="Glucose Permease (Domain IIA)"/>
    <property type="match status" value="1"/>
</dbReference>
<sequence length="211" mass="23204">MNHGERFRAVRFTFPDGDAQYFTPDGKSMRKAFLRTPVNFTRVSSEFNPQRLHPILGTKRPHMGTDYAAPPGTPIKAAGDGRIVHIGRKGGYGNAIVIKHGSRYSTLYGHMRGFRRGLSHGDHVKQGEVIGYVGSSGLATGPHLHYEFRVNGKHRNPRTVKLPEAEPIQAKYREDFETQTAPLVARLEAAAPTQVASNGQTEGNADSGESR</sequence>
<keyword evidence="6" id="KW-0482">Metalloprotease</keyword>
<accession>A0A5B8R8S8</accession>